<keyword evidence="2" id="KW-1185">Reference proteome</keyword>
<name>A0A3Q3MQC0_9LABR</name>
<evidence type="ECO:0000313" key="2">
    <source>
        <dbReference type="Proteomes" id="UP000261660"/>
    </source>
</evidence>
<evidence type="ECO:0000313" key="1">
    <source>
        <dbReference type="Ensembl" id="ENSLBEP00000022710.1"/>
    </source>
</evidence>
<dbReference type="InParanoid" id="A0A3Q3MQC0"/>
<sequence>TLLARCLQTACGVSCKITNENLTTPVGGIWKGGHTDVWSGMKTQMKLAVVTPKKTLSLPAQSMETTLSRQQERPLNFHSLETFWLFTVR</sequence>
<reference evidence="1" key="1">
    <citation type="submission" date="2025-08" db="UniProtKB">
        <authorList>
            <consortium name="Ensembl"/>
        </authorList>
    </citation>
    <scope>IDENTIFICATION</scope>
</reference>
<organism evidence="1 2">
    <name type="scientific">Labrus bergylta</name>
    <name type="common">ballan wrasse</name>
    <dbReference type="NCBI Taxonomy" id="56723"/>
    <lineage>
        <taxon>Eukaryota</taxon>
        <taxon>Metazoa</taxon>
        <taxon>Chordata</taxon>
        <taxon>Craniata</taxon>
        <taxon>Vertebrata</taxon>
        <taxon>Euteleostomi</taxon>
        <taxon>Actinopterygii</taxon>
        <taxon>Neopterygii</taxon>
        <taxon>Teleostei</taxon>
        <taxon>Neoteleostei</taxon>
        <taxon>Acanthomorphata</taxon>
        <taxon>Eupercaria</taxon>
        <taxon>Labriformes</taxon>
        <taxon>Labridae</taxon>
        <taxon>Labrus</taxon>
    </lineage>
</organism>
<dbReference type="Proteomes" id="UP000261660">
    <property type="component" value="Unplaced"/>
</dbReference>
<accession>A0A3Q3MQC0</accession>
<reference evidence="1" key="2">
    <citation type="submission" date="2025-09" db="UniProtKB">
        <authorList>
            <consortium name="Ensembl"/>
        </authorList>
    </citation>
    <scope>IDENTIFICATION</scope>
</reference>
<dbReference type="AlphaFoldDB" id="A0A3Q3MQC0"/>
<proteinExistence type="predicted"/>
<dbReference type="Ensembl" id="ENSLBET00000023896.1">
    <property type="protein sequence ID" value="ENSLBEP00000022710.1"/>
    <property type="gene ID" value="ENSLBEG00000017426.1"/>
</dbReference>
<protein>
    <submittedName>
        <fullName evidence="1">Uncharacterized protein</fullName>
    </submittedName>
</protein>